<dbReference type="RefSeq" id="WP_216129647.1">
    <property type="nucleotide sequence ID" value="NZ_CP064782.1"/>
</dbReference>
<evidence type="ECO:0000313" key="1">
    <source>
        <dbReference type="EMBL" id="QWT48117.1"/>
    </source>
</evidence>
<name>A0A975SKS5_9RHOO</name>
<keyword evidence="2" id="KW-1185">Reference proteome</keyword>
<gene>
    <name evidence="1" type="ORF">Azoinq_09575</name>
</gene>
<sequence length="127" mass="14844">MLEFEIFGINAFDVRAEKITCEIADHAIETYEEADILEISGIIKISIACSFKIDDYDAYHLDEKFPFSDQVQERVRSKKLSPKDDWTESFKNLEYKGDFIFNYIDFDYSKNNFPEIIGPTFLTVSKI</sequence>
<dbReference type="Proteomes" id="UP000683428">
    <property type="component" value="Chromosome"/>
</dbReference>
<dbReference type="AlphaFoldDB" id="A0A975SKS5"/>
<organism evidence="1 2">
    <name type="scientific">Azospira inquinata</name>
    <dbReference type="NCBI Taxonomy" id="2785627"/>
    <lineage>
        <taxon>Bacteria</taxon>
        <taxon>Pseudomonadati</taxon>
        <taxon>Pseudomonadota</taxon>
        <taxon>Betaproteobacteria</taxon>
        <taxon>Rhodocyclales</taxon>
        <taxon>Rhodocyclaceae</taxon>
        <taxon>Azospira</taxon>
    </lineage>
</organism>
<protein>
    <submittedName>
        <fullName evidence="1">Uncharacterized protein</fullName>
    </submittedName>
</protein>
<proteinExistence type="predicted"/>
<dbReference type="KEGG" id="aiq:Azoinq_09575"/>
<evidence type="ECO:0000313" key="2">
    <source>
        <dbReference type="Proteomes" id="UP000683428"/>
    </source>
</evidence>
<accession>A0A975SKS5</accession>
<dbReference type="EMBL" id="CP064782">
    <property type="protein sequence ID" value="QWT48117.1"/>
    <property type="molecule type" value="Genomic_DNA"/>
</dbReference>
<reference evidence="1" key="1">
    <citation type="submission" date="2020-11" db="EMBL/GenBank/DDBJ databases">
        <title>Azospira inquinata sp. nov.</title>
        <authorList>
            <person name="Moe W.M."/>
            <person name="Mikes M.C."/>
        </authorList>
    </citation>
    <scope>NUCLEOTIDE SEQUENCE</scope>
    <source>
        <strain evidence="1">Azo-3</strain>
    </source>
</reference>